<evidence type="ECO:0000259" key="4">
    <source>
        <dbReference type="Pfam" id="PF02769"/>
    </source>
</evidence>
<feature type="binding site" evidence="2">
    <location>
        <position position="43"/>
    </location>
    <ligand>
        <name>Mg(2+)</name>
        <dbReference type="ChEBI" id="CHEBI:18420"/>
        <label>1</label>
    </ligand>
</feature>
<dbReference type="GO" id="GO:0000287">
    <property type="term" value="F:magnesium ion binding"/>
    <property type="evidence" value="ECO:0007669"/>
    <property type="project" value="UniProtKB-UniRule"/>
</dbReference>
<comment type="catalytic activity">
    <reaction evidence="2">
        <text>thiamine phosphate + ATP = thiamine diphosphate + ADP</text>
        <dbReference type="Rhea" id="RHEA:15913"/>
        <dbReference type="ChEBI" id="CHEBI:30616"/>
        <dbReference type="ChEBI" id="CHEBI:37575"/>
        <dbReference type="ChEBI" id="CHEBI:58937"/>
        <dbReference type="ChEBI" id="CHEBI:456216"/>
        <dbReference type="EC" id="2.7.4.16"/>
    </reaction>
</comment>
<dbReference type="Proteomes" id="UP000295565">
    <property type="component" value="Unassembled WGS sequence"/>
</dbReference>
<dbReference type="AlphaFoldDB" id="A0A4V6NED9"/>
<proteinExistence type="inferred from homology"/>
<feature type="binding site" evidence="2">
    <location>
        <position position="42"/>
    </location>
    <ligand>
        <name>Mg(2+)</name>
        <dbReference type="ChEBI" id="CHEBI:18420"/>
        <label>4</label>
    </ligand>
</feature>
<comment type="caution">
    <text evidence="2">Lacks conserved residue(s) required for the propagation of feature annotation.</text>
</comment>
<dbReference type="InterPro" id="IPR006283">
    <property type="entry name" value="ThiL-like"/>
</dbReference>
<feature type="binding site" evidence="2">
    <location>
        <begin position="118"/>
        <end position="119"/>
    </location>
    <ligand>
        <name>ATP</name>
        <dbReference type="ChEBI" id="CHEBI:30616"/>
    </ligand>
</feature>
<comment type="miscellaneous">
    <text evidence="2">Reaction mechanism of ThiL seems to utilize a direct, inline transfer of the gamma-phosphate of ATP to TMP rather than a phosphorylated enzyme intermediate.</text>
</comment>
<feature type="binding site" evidence="2">
    <location>
        <position position="72"/>
    </location>
    <ligand>
        <name>Mg(2+)</name>
        <dbReference type="ChEBI" id="CHEBI:18420"/>
        <label>3</label>
    </ligand>
</feature>
<comment type="function">
    <text evidence="2">Catalyzes the ATP-dependent phosphorylation of thiamine-monophosphate (TMP) to form thiamine-pyrophosphate (TPP), the active form of vitamin B1.</text>
</comment>
<feature type="binding site" evidence="2">
    <location>
        <position position="72"/>
    </location>
    <ligand>
        <name>Mg(2+)</name>
        <dbReference type="ChEBI" id="CHEBI:18420"/>
        <label>2</label>
    </ligand>
</feature>
<dbReference type="PANTHER" id="PTHR30270">
    <property type="entry name" value="THIAMINE-MONOPHOSPHATE KINASE"/>
    <property type="match status" value="1"/>
</dbReference>
<dbReference type="SUPFAM" id="SSF56042">
    <property type="entry name" value="PurM C-terminal domain-like"/>
    <property type="match status" value="1"/>
</dbReference>
<feature type="binding site" evidence="2">
    <location>
        <position position="72"/>
    </location>
    <ligand>
        <name>Mg(2+)</name>
        <dbReference type="ChEBI" id="CHEBI:18420"/>
        <label>4</label>
    </ligand>
</feature>
<protein>
    <recommendedName>
        <fullName evidence="2">Thiamine-monophosphate kinase</fullName>
        <shortName evidence="2">TMP kinase</shortName>
        <shortName evidence="2">Thiamine-phosphate kinase</shortName>
        <ecNumber evidence="2">2.7.4.16</ecNumber>
    </recommendedName>
</protein>
<dbReference type="UniPathway" id="UPA00060">
    <property type="reaction ID" value="UER00142"/>
</dbReference>
<feature type="binding site" evidence="2">
    <location>
        <position position="208"/>
    </location>
    <ligand>
        <name>Mg(2+)</name>
        <dbReference type="ChEBI" id="CHEBI:18420"/>
        <label>3</label>
    </ligand>
</feature>
<keyword evidence="2" id="KW-0479">Metal-binding</keyword>
<dbReference type="CDD" id="cd02194">
    <property type="entry name" value="ThiL"/>
    <property type="match status" value="1"/>
</dbReference>
<evidence type="ECO:0000259" key="3">
    <source>
        <dbReference type="Pfam" id="PF00586"/>
    </source>
</evidence>
<dbReference type="Gene3D" id="3.30.1330.10">
    <property type="entry name" value="PurM-like, N-terminal domain"/>
    <property type="match status" value="1"/>
</dbReference>
<dbReference type="EMBL" id="SMGD01000011">
    <property type="protein sequence ID" value="TCK58691.1"/>
    <property type="molecule type" value="Genomic_DNA"/>
</dbReference>
<feature type="binding site" evidence="2">
    <location>
        <position position="51"/>
    </location>
    <ligand>
        <name>substrate</name>
    </ligand>
</feature>
<dbReference type="PIRSF" id="PIRSF005303">
    <property type="entry name" value="Thiam_monoph_kin"/>
    <property type="match status" value="1"/>
</dbReference>
<keyword evidence="2" id="KW-0460">Magnesium</keyword>
<dbReference type="Pfam" id="PF02769">
    <property type="entry name" value="AIRS_C"/>
    <property type="match status" value="1"/>
</dbReference>
<sequence>MGEFELIERFFAKSAKRSDVVLGIGDDAALLTPPDNHQLVVTTDTLVEGIHFFADIPANALGHKSLAVNLSDLAAMGAEPRWATLAITLPSARMSWMEQFCEGFFELAEYYNVTLVGGDTTRGPLSLTITAQGVVPNGQALTRSHGQIGDWVYVTGFLGGSALGLKHLQGQQKLTSEQRSTLLNLHYYPQPRVLSGYGLRGVASSCIDISDGLLADLGHLAKASGCSAKIQVEQLPVHPLVESLCSPEEAIALALCGGEDYELCFSVSEENKGALEVALSYSGVHYHCIGQLVAGDEPVRLYQGKEDYHLSGFRSWDHFYSS</sequence>
<evidence type="ECO:0000256" key="2">
    <source>
        <dbReference type="HAMAP-Rule" id="MF_02128"/>
    </source>
</evidence>
<dbReference type="GO" id="GO:0009030">
    <property type="term" value="F:thiamine-phosphate kinase activity"/>
    <property type="evidence" value="ECO:0007669"/>
    <property type="project" value="UniProtKB-UniRule"/>
</dbReference>
<gene>
    <name evidence="2" type="primary">thiL</name>
    <name evidence="5" type="ORF">EV690_0828</name>
</gene>
<evidence type="ECO:0000313" key="5">
    <source>
        <dbReference type="EMBL" id="TCK58691.1"/>
    </source>
</evidence>
<organism evidence="5 6">
    <name type="scientific">Celerinatantimonas diazotrophica</name>
    <dbReference type="NCBI Taxonomy" id="412034"/>
    <lineage>
        <taxon>Bacteria</taxon>
        <taxon>Pseudomonadati</taxon>
        <taxon>Pseudomonadota</taxon>
        <taxon>Gammaproteobacteria</taxon>
        <taxon>Celerinatantimonadaceae</taxon>
        <taxon>Celerinatantimonas</taxon>
    </lineage>
</organism>
<dbReference type="InterPro" id="IPR036921">
    <property type="entry name" value="PurM-like_N_sf"/>
</dbReference>
<feature type="binding site" evidence="2">
    <location>
        <position position="210"/>
    </location>
    <ligand>
        <name>ATP</name>
        <dbReference type="ChEBI" id="CHEBI:30616"/>
    </ligand>
</feature>
<reference evidence="5 6" key="1">
    <citation type="submission" date="2019-03" db="EMBL/GenBank/DDBJ databases">
        <title>Genomic Encyclopedia of Type Strains, Phase IV (KMG-IV): sequencing the most valuable type-strain genomes for metagenomic binning, comparative biology and taxonomic classification.</title>
        <authorList>
            <person name="Goeker M."/>
        </authorList>
    </citation>
    <scope>NUCLEOTIDE SEQUENCE [LARGE SCALE GENOMIC DNA]</scope>
    <source>
        <strain evidence="5 6">DSM 18577</strain>
    </source>
</reference>
<feature type="binding site" evidence="2">
    <location>
        <position position="119"/>
    </location>
    <ligand>
        <name>Mg(2+)</name>
        <dbReference type="ChEBI" id="CHEBI:18420"/>
        <label>1</label>
    </ligand>
</feature>
<keyword evidence="1 2" id="KW-0784">Thiamine biosynthesis</keyword>
<dbReference type="RefSeq" id="WP_131911655.1">
    <property type="nucleotide sequence ID" value="NZ_OU594967.1"/>
</dbReference>
<comment type="similarity">
    <text evidence="2">Belongs to the thiamine-monophosphate kinase family.</text>
</comment>
<feature type="domain" description="PurM-like C-terminal" evidence="4">
    <location>
        <begin position="148"/>
        <end position="298"/>
    </location>
</feature>
<dbReference type="SUPFAM" id="SSF55326">
    <property type="entry name" value="PurM N-terminal domain-like"/>
    <property type="match status" value="1"/>
</dbReference>
<feature type="binding site" evidence="2">
    <location>
        <position position="44"/>
    </location>
    <ligand>
        <name>Mg(2+)</name>
        <dbReference type="ChEBI" id="CHEBI:18420"/>
        <label>1</label>
    </ligand>
</feature>
<feature type="binding site" evidence="2">
    <location>
        <position position="27"/>
    </location>
    <ligand>
        <name>Mg(2+)</name>
        <dbReference type="ChEBI" id="CHEBI:18420"/>
        <label>4</label>
    </ligand>
</feature>
<keyword evidence="2" id="KW-0067">ATP-binding</keyword>
<evidence type="ECO:0000256" key="1">
    <source>
        <dbReference type="ARBA" id="ARBA00022977"/>
    </source>
</evidence>
<dbReference type="PANTHER" id="PTHR30270:SF0">
    <property type="entry name" value="THIAMINE-MONOPHOSPHATE KINASE"/>
    <property type="match status" value="1"/>
</dbReference>
<comment type="pathway">
    <text evidence="2">Cofactor biosynthesis; thiamine diphosphate biosynthesis; thiamine diphosphate from thiamine phosphate: step 1/1.</text>
</comment>
<name>A0A4V6NED9_9GAMM</name>
<keyword evidence="2" id="KW-0808">Transferase</keyword>
<comment type="caution">
    <text evidence="5">The sequence shown here is derived from an EMBL/GenBank/DDBJ whole genome shotgun (WGS) entry which is preliminary data.</text>
</comment>
<feature type="binding site" evidence="2">
    <location>
        <position position="316"/>
    </location>
    <ligand>
        <name>substrate</name>
    </ligand>
</feature>
<feature type="binding site" evidence="2">
    <location>
        <position position="27"/>
    </location>
    <ligand>
        <name>Mg(2+)</name>
        <dbReference type="ChEBI" id="CHEBI:18420"/>
        <label>3</label>
    </ligand>
</feature>
<accession>A0A4V6NED9</accession>
<dbReference type="GO" id="GO:0009229">
    <property type="term" value="P:thiamine diphosphate biosynthetic process"/>
    <property type="evidence" value="ECO:0007669"/>
    <property type="project" value="UniProtKB-UniRule"/>
</dbReference>
<dbReference type="NCBIfam" id="TIGR01379">
    <property type="entry name" value="thiL"/>
    <property type="match status" value="1"/>
</dbReference>
<feature type="binding site" evidence="2">
    <location>
        <position position="211"/>
    </location>
    <ligand>
        <name>Mg(2+)</name>
        <dbReference type="ChEBI" id="CHEBI:18420"/>
        <label>5</label>
    </ligand>
</feature>
<keyword evidence="2 5" id="KW-0418">Kinase</keyword>
<feature type="binding site" evidence="2">
    <location>
        <position position="259"/>
    </location>
    <ligand>
        <name>substrate</name>
    </ligand>
</feature>
<dbReference type="EC" id="2.7.4.16" evidence="2"/>
<dbReference type="GO" id="GO:0009228">
    <property type="term" value="P:thiamine biosynthetic process"/>
    <property type="evidence" value="ECO:0007669"/>
    <property type="project" value="UniProtKB-KW"/>
</dbReference>
<dbReference type="InterPro" id="IPR010918">
    <property type="entry name" value="PurM-like_C_dom"/>
</dbReference>
<dbReference type="HAMAP" id="MF_02128">
    <property type="entry name" value="TMP_kinase"/>
    <property type="match status" value="1"/>
</dbReference>
<dbReference type="GO" id="GO:0005524">
    <property type="term" value="F:ATP binding"/>
    <property type="evidence" value="ECO:0007669"/>
    <property type="project" value="UniProtKB-UniRule"/>
</dbReference>
<dbReference type="Pfam" id="PF00586">
    <property type="entry name" value="AIRS"/>
    <property type="match status" value="1"/>
</dbReference>
<dbReference type="Gene3D" id="3.90.650.10">
    <property type="entry name" value="PurM-like C-terminal domain"/>
    <property type="match status" value="1"/>
</dbReference>
<evidence type="ECO:0000313" key="6">
    <source>
        <dbReference type="Proteomes" id="UP000295565"/>
    </source>
</evidence>
<feature type="binding site" evidence="2">
    <location>
        <position position="44"/>
    </location>
    <ligand>
        <name>Mg(2+)</name>
        <dbReference type="ChEBI" id="CHEBI:18420"/>
        <label>2</label>
    </ligand>
</feature>
<keyword evidence="2" id="KW-0547">Nucleotide-binding</keyword>
<dbReference type="InterPro" id="IPR016188">
    <property type="entry name" value="PurM-like_N"/>
</dbReference>
<keyword evidence="6" id="KW-1185">Reference proteome</keyword>
<feature type="binding site" evidence="2">
    <location>
        <position position="143"/>
    </location>
    <ligand>
        <name>ATP</name>
        <dbReference type="ChEBI" id="CHEBI:30616"/>
    </ligand>
</feature>
<dbReference type="OrthoDB" id="9802811at2"/>
<dbReference type="InterPro" id="IPR036676">
    <property type="entry name" value="PurM-like_C_sf"/>
</dbReference>
<feature type="domain" description="PurM-like N-terminal" evidence="3">
    <location>
        <begin position="25"/>
        <end position="135"/>
    </location>
</feature>